<evidence type="ECO:0000313" key="2">
    <source>
        <dbReference type="Proteomes" id="UP000295367"/>
    </source>
</evidence>
<keyword evidence="2" id="KW-1185">Reference proteome</keyword>
<name>A0A4R3Y5C6_9PROT</name>
<protein>
    <submittedName>
        <fullName evidence="1">Uncharacterized protein</fullName>
    </submittedName>
</protein>
<proteinExistence type="predicted"/>
<gene>
    <name evidence="1" type="ORF">EDC63_10934</name>
</gene>
<accession>A0A4R3Y5C6</accession>
<organism evidence="1 2">
    <name type="scientific">Sulfurirhabdus autotrophica</name>
    <dbReference type="NCBI Taxonomy" id="1706046"/>
    <lineage>
        <taxon>Bacteria</taxon>
        <taxon>Pseudomonadati</taxon>
        <taxon>Pseudomonadota</taxon>
        <taxon>Betaproteobacteria</taxon>
        <taxon>Nitrosomonadales</taxon>
        <taxon>Sulfuricellaceae</taxon>
        <taxon>Sulfurirhabdus</taxon>
    </lineage>
</organism>
<comment type="caution">
    <text evidence="1">The sequence shown here is derived from an EMBL/GenBank/DDBJ whole genome shotgun (WGS) entry which is preliminary data.</text>
</comment>
<evidence type="ECO:0000313" key="1">
    <source>
        <dbReference type="EMBL" id="TCV85363.1"/>
    </source>
</evidence>
<reference evidence="1 2" key="1">
    <citation type="submission" date="2019-03" db="EMBL/GenBank/DDBJ databases">
        <title>Genomic Encyclopedia of Type Strains, Phase IV (KMG-IV): sequencing the most valuable type-strain genomes for metagenomic binning, comparative biology and taxonomic classification.</title>
        <authorList>
            <person name="Goeker M."/>
        </authorList>
    </citation>
    <scope>NUCLEOTIDE SEQUENCE [LARGE SCALE GENOMIC DNA]</scope>
    <source>
        <strain evidence="1 2">DSM 100309</strain>
    </source>
</reference>
<dbReference type="Proteomes" id="UP000295367">
    <property type="component" value="Unassembled WGS sequence"/>
</dbReference>
<dbReference type="EMBL" id="SMCO01000009">
    <property type="protein sequence ID" value="TCV85363.1"/>
    <property type="molecule type" value="Genomic_DNA"/>
</dbReference>
<dbReference type="RefSeq" id="WP_124946773.1">
    <property type="nucleotide sequence ID" value="NZ_BHVT01000039.1"/>
</dbReference>
<dbReference type="AlphaFoldDB" id="A0A4R3Y5C6"/>
<sequence>MPEINPQVIVFLQELAEQKSDYICTSTLPDTQVSLRFTSNFQKRPVIWDTSITTLQHYYQNRDQDTGLQFMEIQESSDSIYKLTVGLNLPIIDIPVIKKTIIMIRNYKLLRIGRHEWGKQS</sequence>